<keyword evidence="9 18" id="KW-0999">Mitochondrion inner membrane</keyword>
<dbReference type="Pfam" id="PF00116">
    <property type="entry name" value="COX2"/>
    <property type="match status" value="1"/>
</dbReference>
<accession>Q05GP4</accession>
<evidence type="ECO:0000256" key="6">
    <source>
        <dbReference type="ARBA" id="ARBA00022660"/>
    </source>
</evidence>
<dbReference type="CDD" id="cd13912">
    <property type="entry name" value="CcO_II_C"/>
    <property type="match status" value="1"/>
</dbReference>
<dbReference type="InterPro" id="IPR036257">
    <property type="entry name" value="Cyt_c_oxidase_su2_TM_sf"/>
</dbReference>
<evidence type="ECO:0000256" key="17">
    <source>
        <dbReference type="ARBA" id="ARBA00049512"/>
    </source>
</evidence>
<comment type="similarity">
    <text evidence="2 18">Belongs to the cytochrome c oxidase subunit 2 family.</text>
</comment>
<evidence type="ECO:0000256" key="3">
    <source>
        <dbReference type="ARBA" id="ARBA00011164"/>
    </source>
</evidence>
<dbReference type="Gene3D" id="1.10.287.90">
    <property type="match status" value="1"/>
</dbReference>
<dbReference type="EMBL" id="AM287109">
    <property type="protein sequence ID" value="CAL23774.1"/>
    <property type="molecule type" value="Genomic_DNA"/>
</dbReference>
<evidence type="ECO:0000256" key="4">
    <source>
        <dbReference type="ARBA" id="ARBA00015946"/>
    </source>
</evidence>
<evidence type="ECO:0000256" key="12">
    <source>
        <dbReference type="ARBA" id="ARBA00022982"/>
    </source>
</evidence>
<evidence type="ECO:0000256" key="8">
    <source>
        <dbReference type="ARBA" id="ARBA00022723"/>
    </source>
</evidence>
<dbReference type="PROSITE" id="PS00078">
    <property type="entry name" value="COX2"/>
    <property type="match status" value="1"/>
</dbReference>
<keyword evidence="6 18" id="KW-0679">Respiratory chain</keyword>
<protein>
    <recommendedName>
        <fullName evidence="4 18">Cytochrome c oxidase subunit 2</fullName>
    </recommendedName>
</protein>
<keyword evidence="10" id="KW-0460">Magnesium</keyword>
<dbReference type="SUPFAM" id="SSF49503">
    <property type="entry name" value="Cupredoxins"/>
    <property type="match status" value="1"/>
</dbReference>
<dbReference type="GO" id="GO:0042773">
    <property type="term" value="P:ATP synthesis coupled electron transport"/>
    <property type="evidence" value="ECO:0007669"/>
    <property type="project" value="TreeGrafter"/>
</dbReference>
<keyword evidence="14 18" id="KW-0186">Copper</keyword>
<keyword evidence="11" id="KW-1278">Translocase</keyword>
<comment type="catalytic activity">
    <reaction evidence="17">
        <text>4 Fe(II)-[cytochrome c] + O2 + 8 H(+)(in) = 4 Fe(III)-[cytochrome c] + 2 H2O + 4 H(+)(out)</text>
        <dbReference type="Rhea" id="RHEA:11436"/>
        <dbReference type="Rhea" id="RHEA-COMP:10350"/>
        <dbReference type="Rhea" id="RHEA-COMP:14399"/>
        <dbReference type="ChEBI" id="CHEBI:15377"/>
        <dbReference type="ChEBI" id="CHEBI:15378"/>
        <dbReference type="ChEBI" id="CHEBI:15379"/>
        <dbReference type="ChEBI" id="CHEBI:29033"/>
        <dbReference type="ChEBI" id="CHEBI:29034"/>
        <dbReference type="EC" id="7.1.1.9"/>
    </reaction>
    <physiologicalReaction direction="left-to-right" evidence="17">
        <dbReference type="Rhea" id="RHEA:11437"/>
    </physiologicalReaction>
</comment>
<feature type="transmembrane region" description="Helical" evidence="19">
    <location>
        <begin position="41"/>
        <end position="61"/>
    </location>
</feature>
<keyword evidence="8 18" id="KW-0479">Metal-binding</keyword>
<dbReference type="Gene3D" id="2.60.40.420">
    <property type="entry name" value="Cupredoxins - blue copper proteins"/>
    <property type="match status" value="1"/>
</dbReference>
<evidence type="ECO:0000256" key="9">
    <source>
        <dbReference type="ARBA" id="ARBA00022792"/>
    </source>
</evidence>
<evidence type="ECO:0000313" key="22">
    <source>
        <dbReference type="EMBL" id="CAL23774.1"/>
    </source>
</evidence>
<dbReference type="AlphaFoldDB" id="Q05GP4"/>
<comment type="cofactor">
    <cofactor evidence="18">
        <name>Cu cation</name>
        <dbReference type="ChEBI" id="CHEBI:23378"/>
    </cofactor>
    <text evidence="18">Binds a copper A center.</text>
</comment>
<dbReference type="Pfam" id="PF02790">
    <property type="entry name" value="COX2_TM"/>
    <property type="match status" value="1"/>
</dbReference>
<dbReference type="InterPro" id="IPR045187">
    <property type="entry name" value="CcO_II"/>
</dbReference>
<evidence type="ECO:0000256" key="1">
    <source>
        <dbReference type="ARBA" id="ARBA00004448"/>
    </source>
</evidence>
<comment type="subcellular location">
    <subcellularLocation>
        <location evidence="1 18">Mitochondrion inner membrane</location>
        <topology evidence="1 18">Multi-pass membrane protein</topology>
    </subcellularLocation>
</comment>
<evidence type="ECO:0000256" key="11">
    <source>
        <dbReference type="ARBA" id="ARBA00022967"/>
    </source>
</evidence>
<evidence type="ECO:0000259" key="20">
    <source>
        <dbReference type="PROSITE" id="PS50857"/>
    </source>
</evidence>
<dbReference type="InterPro" id="IPR011759">
    <property type="entry name" value="Cyt_c_oxidase_su2_TM_dom"/>
</dbReference>
<evidence type="ECO:0000256" key="14">
    <source>
        <dbReference type="ARBA" id="ARBA00023008"/>
    </source>
</evidence>
<dbReference type="GO" id="GO:0005507">
    <property type="term" value="F:copper ion binding"/>
    <property type="evidence" value="ECO:0007669"/>
    <property type="project" value="InterPro"/>
</dbReference>
<sequence>GFNPMYKSNFFFLEIATWKMFSIQDSASPLMEQLSFFHDHAMMILLMITILVGYLMTSLFFNKYNHRYLLEGQTIELIWTILPAITLIFIALPSLKLLYLLDEINNPLMSIKSIGHQWYWSYEYTDFKNIEFDSYMIPTNELSMNSFRLLDVDNRVVLPFNSQIRMMVTAADVLHSWTIPALSVKIDATPGRLNQISFFMNRAGLLFGQCSEICGANHSFMPIVIESISPNFFIKWISKMTEVSLDDWK</sequence>
<name>Q05GP4_9COLE</name>
<dbReference type="InterPro" id="IPR034210">
    <property type="entry name" value="CcO_II_C"/>
</dbReference>
<evidence type="ECO:0000256" key="13">
    <source>
        <dbReference type="ARBA" id="ARBA00022989"/>
    </source>
</evidence>
<geneLocation type="mitochondrion" evidence="22"/>
<comment type="subunit">
    <text evidence="3">Component of the cytochrome c oxidase (complex IV, CIV), a multisubunit enzyme composed of a catalytic core of 3 subunits and several supernumerary subunits. The complex exists as a monomer or a dimer and forms supercomplexes (SCs) in the inner mitochondrial membrane with ubiquinol-cytochrome c oxidoreductase (cytochrome b-c1 complex, complex III, CIII).</text>
</comment>
<evidence type="ECO:0000256" key="16">
    <source>
        <dbReference type="ARBA" id="ARBA00023136"/>
    </source>
</evidence>
<evidence type="ECO:0000256" key="10">
    <source>
        <dbReference type="ARBA" id="ARBA00022842"/>
    </source>
</evidence>
<evidence type="ECO:0000256" key="18">
    <source>
        <dbReference type="RuleBase" id="RU000457"/>
    </source>
</evidence>
<keyword evidence="16 18" id="KW-0472">Membrane</keyword>
<dbReference type="InterPro" id="IPR008972">
    <property type="entry name" value="Cupredoxin"/>
</dbReference>
<dbReference type="InterPro" id="IPR002429">
    <property type="entry name" value="CcO_II-like_C"/>
</dbReference>
<dbReference type="GO" id="GO:0004129">
    <property type="term" value="F:cytochrome-c oxidase activity"/>
    <property type="evidence" value="ECO:0007669"/>
    <property type="project" value="UniProtKB-EC"/>
</dbReference>
<evidence type="ECO:0000256" key="19">
    <source>
        <dbReference type="SAM" id="Phobius"/>
    </source>
</evidence>
<feature type="domain" description="Cytochrome oxidase subunit II copper A binding" evidence="20">
    <location>
        <begin position="106"/>
        <end position="239"/>
    </location>
</feature>
<keyword evidence="5 18" id="KW-0813">Transport</keyword>
<evidence type="ECO:0000256" key="7">
    <source>
        <dbReference type="ARBA" id="ARBA00022692"/>
    </source>
</evidence>
<keyword evidence="7 18" id="KW-0812">Transmembrane</keyword>
<evidence type="ECO:0000256" key="5">
    <source>
        <dbReference type="ARBA" id="ARBA00022448"/>
    </source>
</evidence>
<feature type="non-terminal residue" evidence="22">
    <location>
        <position position="249"/>
    </location>
</feature>
<dbReference type="SUPFAM" id="SSF81464">
    <property type="entry name" value="Cytochrome c oxidase subunit II-like, transmembrane region"/>
    <property type="match status" value="1"/>
</dbReference>
<proteinExistence type="inferred from homology"/>
<evidence type="ECO:0000256" key="15">
    <source>
        <dbReference type="ARBA" id="ARBA00023128"/>
    </source>
</evidence>
<evidence type="ECO:0000259" key="21">
    <source>
        <dbReference type="PROSITE" id="PS50999"/>
    </source>
</evidence>
<dbReference type="FunFam" id="2.60.40.420:FF:000001">
    <property type="entry name" value="Cytochrome c oxidase subunit 2"/>
    <property type="match status" value="1"/>
</dbReference>
<dbReference type="PRINTS" id="PR01166">
    <property type="entry name" value="CYCOXIDASEII"/>
</dbReference>
<keyword evidence="13 19" id="KW-1133">Transmembrane helix</keyword>
<dbReference type="InterPro" id="IPR001505">
    <property type="entry name" value="Copper_CuA"/>
</dbReference>
<organism evidence="22">
    <name type="scientific">Berosus luridus</name>
    <dbReference type="NCBI Taxonomy" id="290647"/>
    <lineage>
        <taxon>Eukaryota</taxon>
        <taxon>Metazoa</taxon>
        <taxon>Ecdysozoa</taxon>
        <taxon>Arthropoda</taxon>
        <taxon>Hexapoda</taxon>
        <taxon>Insecta</taxon>
        <taxon>Pterygota</taxon>
        <taxon>Neoptera</taxon>
        <taxon>Endopterygota</taxon>
        <taxon>Coleoptera</taxon>
        <taxon>Polyphaga</taxon>
        <taxon>Staphyliniformia</taxon>
        <taxon>Hydrophilidae</taxon>
        <taxon>Hydrophilinae</taxon>
        <taxon>Berosus</taxon>
    </lineage>
</organism>
<dbReference type="PROSITE" id="PS50857">
    <property type="entry name" value="COX2_CUA"/>
    <property type="match status" value="1"/>
</dbReference>
<feature type="non-terminal residue" evidence="22">
    <location>
        <position position="1"/>
    </location>
</feature>
<keyword evidence="12 18" id="KW-0249">Electron transport</keyword>
<feature type="transmembrane region" description="Helical" evidence="19">
    <location>
        <begin position="81"/>
        <end position="101"/>
    </location>
</feature>
<dbReference type="GO" id="GO:0005743">
    <property type="term" value="C:mitochondrial inner membrane"/>
    <property type="evidence" value="ECO:0007669"/>
    <property type="project" value="UniProtKB-SubCell"/>
</dbReference>
<comment type="function">
    <text evidence="18">Component of the cytochrome c oxidase, the last enzyme in the mitochondrial electron transport chain which drives oxidative phosphorylation. The respiratory chain contains 3 multisubunit complexes succinate dehydrogenase (complex II, CII), ubiquinol-cytochrome c oxidoreductase (cytochrome b-c1 complex, complex III, CIII) and cytochrome c oxidase (complex IV, CIV), that cooperate to transfer electrons derived from NADH and succinate to molecular oxygen, creating an electrochemical gradient over the inner membrane that drives transmembrane transport and the ATP synthase. Cytochrome c oxidase is the component of the respiratory chain that catalyzes the reduction of oxygen to water. Electrons originating from reduced cytochrome c in the intermembrane space (IMS) are transferred via the dinuclear copper A center (CU(A)) of subunit 2 and heme A of subunit 1 to the active site in subunit 1, a binuclear center (BNC) formed by heme A3 and copper B (CU(B)). The BNC reduces molecular oxygen to 2 water molecules using 4 electrons from cytochrome c in the IMS and 4 protons from the mitochondrial matrix.</text>
</comment>
<dbReference type="PANTHER" id="PTHR22888:SF9">
    <property type="entry name" value="CYTOCHROME C OXIDASE SUBUNIT 2"/>
    <property type="match status" value="1"/>
</dbReference>
<reference evidence="22" key="1">
    <citation type="journal article" date="2006" name="Zool. Scr.">
        <title>From terrestrial to aquatic habitats and back again - molecular insights into the evolution and phylogeny of Hydrophiloidea (Coleoptera) using multigene analyses.</title>
        <authorList>
            <person name="Bernhard D."/>
            <person name="Schmidt C."/>
            <person name="Korte A."/>
            <person name="Fritzsch G."/>
            <person name="Beutel R.G."/>
        </authorList>
    </citation>
    <scope>NUCLEOTIDE SEQUENCE</scope>
</reference>
<evidence type="ECO:0000256" key="2">
    <source>
        <dbReference type="ARBA" id="ARBA00007866"/>
    </source>
</evidence>
<keyword evidence="15 18" id="KW-0496">Mitochondrion</keyword>
<feature type="domain" description="Cytochrome oxidase subunit II transmembrane region profile" evidence="21">
    <location>
        <begin position="15"/>
        <end position="105"/>
    </location>
</feature>
<dbReference type="PROSITE" id="PS50999">
    <property type="entry name" value="COX2_TM"/>
    <property type="match status" value="1"/>
</dbReference>
<gene>
    <name evidence="22" type="primary">COII</name>
</gene>
<dbReference type="PANTHER" id="PTHR22888">
    <property type="entry name" value="CYTOCHROME C OXIDASE, SUBUNIT II"/>
    <property type="match status" value="1"/>
</dbReference>